<evidence type="ECO:0000256" key="11">
    <source>
        <dbReference type="ARBA" id="ARBA00039895"/>
    </source>
</evidence>
<feature type="chain" id="PRO_5028391401" description="Probable pectate lyase F" evidence="12">
    <location>
        <begin position="19"/>
        <end position="282"/>
    </location>
</feature>
<dbReference type="Gene3D" id="2.160.20.10">
    <property type="entry name" value="Single-stranded right-handed beta-helix, Pectin lyase-like"/>
    <property type="match status" value="1"/>
</dbReference>
<name>A0A6V7TTN3_MELEN</name>
<dbReference type="PANTHER" id="PTHR33407">
    <property type="entry name" value="PECTATE LYASE F-RELATED"/>
    <property type="match status" value="1"/>
</dbReference>
<dbReference type="Pfam" id="PF03211">
    <property type="entry name" value="Pectate_lyase"/>
    <property type="match status" value="1"/>
</dbReference>
<gene>
    <name evidence="13" type="ORF">MENT_LOCUS4381</name>
</gene>
<evidence type="ECO:0000256" key="1">
    <source>
        <dbReference type="ARBA" id="ARBA00000695"/>
    </source>
</evidence>
<reference evidence="13 14" key="1">
    <citation type="submission" date="2020-08" db="EMBL/GenBank/DDBJ databases">
        <authorList>
            <person name="Koutsovoulos G."/>
            <person name="Danchin GJ E."/>
        </authorList>
    </citation>
    <scope>NUCLEOTIDE SEQUENCE [LARGE SCALE GENOMIC DNA]</scope>
</reference>
<comment type="similarity">
    <text evidence="4">Belongs to the polysaccharide lyase 3 family.</text>
</comment>
<dbReference type="SUPFAM" id="SSF51126">
    <property type="entry name" value="Pectin lyase-like"/>
    <property type="match status" value="1"/>
</dbReference>
<protein>
    <recommendedName>
        <fullName evidence="11">Probable pectate lyase F</fullName>
        <ecNumber evidence="5">4.2.2.2</ecNumber>
    </recommendedName>
</protein>
<dbReference type="PANTHER" id="PTHR33407:SF9">
    <property type="entry name" value="PECTATE LYASE F-RELATED"/>
    <property type="match status" value="1"/>
</dbReference>
<dbReference type="GO" id="GO:0045490">
    <property type="term" value="P:pectin catabolic process"/>
    <property type="evidence" value="ECO:0007669"/>
    <property type="project" value="TreeGrafter"/>
</dbReference>
<sequence>MLNIFILIISSIPLLSLALNQKGMKFCNFPTPTSTNVTTETLHITKDTDFGNKRIIFNGKPNTCQPNIPGWNNDWDHAIFVEDGVTISNLILGESPIGTSSDIVCRGDCTLKNVYIENTCWRGFSFIEAADAKPGEKEHIKYNYVVEGGAALDGFQKIMVQGGPGRTTVKNFCSVNNSMGIISAGSCSQQYSRKITVKDSRFMGPMLTIFDGNRQYNDKLILGNIEIYGNNNPATKIDYVCSEYPGEIAPAADRWKYAYKPGEAGTSDKFCNYPATAVKIIN</sequence>
<organism evidence="13 14">
    <name type="scientific">Meloidogyne enterolobii</name>
    <name type="common">Root-knot nematode worm</name>
    <name type="synonym">Meloidogyne mayaguensis</name>
    <dbReference type="NCBI Taxonomy" id="390850"/>
    <lineage>
        <taxon>Eukaryota</taxon>
        <taxon>Metazoa</taxon>
        <taxon>Ecdysozoa</taxon>
        <taxon>Nematoda</taxon>
        <taxon>Chromadorea</taxon>
        <taxon>Rhabditida</taxon>
        <taxon>Tylenchina</taxon>
        <taxon>Tylenchomorpha</taxon>
        <taxon>Tylenchoidea</taxon>
        <taxon>Meloidogynidae</taxon>
        <taxon>Meloidogyninae</taxon>
        <taxon>Meloidogyne</taxon>
    </lineage>
</organism>
<accession>A0A6V7TTN3</accession>
<evidence type="ECO:0000256" key="6">
    <source>
        <dbReference type="ARBA" id="ARBA00022525"/>
    </source>
</evidence>
<dbReference type="EMBL" id="CAJEWN010000015">
    <property type="protein sequence ID" value="CAD2134441.1"/>
    <property type="molecule type" value="Genomic_DNA"/>
</dbReference>
<evidence type="ECO:0000313" key="13">
    <source>
        <dbReference type="EMBL" id="CAD2134441.1"/>
    </source>
</evidence>
<evidence type="ECO:0000256" key="4">
    <source>
        <dbReference type="ARBA" id="ARBA00006463"/>
    </source>
</evidence>
<evidence type="ECO:0000313" key="14">
    <source>
        <dbReference type="Proteomes" id="UP000580250"/>
    </source>
</evidence>
<dbReference type="GO" id="GO:0005576">
    <property type="term" value="C:extracellular region"/>
    <property type="evidence" value="ECO:0007669"/>
    <property type="project" value="UniProtKB-SubCell"/>
</dbReference>
<keyword evidence="7 12" id="KW-0732">Signal</keyword>
<evidence type="ECO:0000256" key="12">
    <source>
        <dbReference type="SAM" id="SignalP"/>
    </source>
</evidence>
<keyword evidence="9" id="KW-0456">Lyase</keyword>
<evidence type="ECO:0000256" key="3">
    <source>
        <dbReference type="ARBA" id="ARBA00004613"/>
    </source>
</evidence>
<comment type="catalytic activity">
    <reaction evidence="1">
        <text>Eliminative cleavage of (1-&gt;4)-alpha-D-galacturonan to give oligosaccharides with 4-deoxy-alpha-D-galact-4-enuronosyl groups at their non-reducing ends.</text>
        <dbReference type="EC" id="4.2.2.2"/>
    </reaction>
</comment>
<dbReference type="InterPro" id="IPR004898">
    <property type="entry name" value="Pectate_lyase_PlyH/PlyE-like"/>
</dbReference>
<proteinExistence type="inferred from homology"/>
<comment type="caution">
    <text evidence="13">The sequence shown here is derived from an EMBL/GenBank/DDBJ whole genome shotgun (WGS) entry which is preliminary data.</text>
</comment>
<dbReference type="OrthoDB" id="5892405at2759"/>
<evidence type="ECO:0000256" key="2">
    <source>
        <dbReference type="ARBA" id="ARBA00001913"/>
    </source>
</evidence>
<evidence type="ECO:0000256" key="5">
    <source>
        <dbReference type="ARBA" id="ARBA00012272"/>
    </source>
</evidence>
<dbReference type="EC" id="4.2.2.2" evidence="5"/>
<keyword evidence="8" id="KW-0106">Calcium</keyword>
<dbReference type="AlphaFoldDB" id="A0A6V7TTN3"/>
<dbReference type="Proteomes" id="UP000580250">
    <property type="component" value="Unassembled WGS sequence"/>
</dbReference>
<dbReference type="InterPro" id="IPR011050">
    <property type="entry name" value="Pectin_lyase_fold/virulence"/>
</dbReference>
<evidence type="ECO:0000256" key="8">
    <source>
        <dbReference type="ARBA" id="ARBA00022837"/>
    </source>
</evidence>
<evidence type="ECO:0000256" key="7">
    <source>
        <dbReference type="ARBA" id="ARBA00022729"/>
    </source>
</evidence>
<dbReference type="InterPro" id="IPR012334">
    <property type="entry name" value="Pectin_lyas_fold"/>
</dbReference>
<comment type="subcellular location">
    <subcellularLocation>
        <location evidence="3">Secreted</location>
    </subcellularLocation>
</comment>
<keyword evidence="6" id="KW-0964">Secreted</keyword>
<comment type="cofactor">
    <cofactor evidence="2">
        <name>Ca(2+)</name>
        <dbReference type="ChEBI" id="CHEBI:29108"/>
    </cofactor>
</comment>
<evidence type="ECO:0000256" key="9">
    <source>
        <dbReference type="ARBA" id="ARBA00023239"/>
    </source>
</evidence>
<feature type="signal peptide" evidence="12">
    <location>
        <begin position="1"/>
        <end position="18"/>
    </location>
</feature>
<evidence type="ECO:0000256" key="10">
    <source>
        <dbReference type="ARBA" id="ARBA00025679"/>
    </source>
</evidence>
<dbReference type="GO" id="GO:0030570">
    <property type="term" value="F:pectate lyase activity"/>
    <property type="evidence" value="ECO:0007669"/>
    <property type="project" value="UniProtKB-EC"/>
</dbReference>
<comment type="function">
    <text evidence="10">Pectinolytic enzyme consist of four classes of enzymes: pectin lyase, polygalacturonase, pectin methylesterase and rhamnogalacturonase. Among pectinolytic enzymes, pectin lyase is the most important in depolymerization of pectin, since it cleaves internal glycosidic bonds of highly methylated pectins. Favors pectate, the anion, over pectin, the methyl ester.</text>
</comment>